<dbReference type="Pfam" id="PF22019">
    <property type="entry name" value="GlgB_N"/>
    <property type="match status" value="1"/>
</dbReference>
<dbReference type="InterPro" id="IPR017853">
    <property type="entry name" value="GH"/>
</dbReference>
<comment type="function">
    <text evidence="2 10">Catalyzes the formation of the alpha-1,6-glucosidic linkages in glycogen by scission of a 1,4-alpha-linked oligosaccharide from growing alpha-1,4-glucan chains and the subsequent attachment of the oligosaccharide to the alpha-1,6 position.</text>
</comment>
<evidence type="ECO:0000313" key="13">
    <source>
        <dbReference type="EMBL" id="BDU72526.1"/>
    </source>
</evidence>
<sequence>MADPAFDAEAFLNGDCSNPAYVFGLHPLPGSGLEARVFAPRATRVELVKEATGEVVAELAMAHPEGIFETVLPRLRKWFPYHFRVHGWGPDPMEMEDPYRFSAALGDLDVYLMAEGTHLRLYEKLGAHPSERDGVPGVDFAVWAPNARRVSVVGTFNNWDGRRHIMRPFASSGVWELFIPGLAPGDLYKFEIKSGAGKVLPLKADPFAFQCEHAPGTASVVHDPRGHEWRDGDYMAGRWKTNRFDAPMSIYEVHLGSWRRREDGGFMGYRELADALIPYAREMGFTHVQLLPVSEHPFYASWGYQPLGMFAPTCRYGSPLDFQAFVDRCHQAGLGVLLDWVPAHFPGDAHGLGEFDGTHLYEHADPRKGRHMDWGTLIYNYGRTEVQNFLIANALFWLDRFHIDGLRVDAVASMLYLDYSRAQGQWVPNRYGGRENLEAVAFLRRLNETVYAHFPDTCTVAEESTAWPMVSRPTSAGGLGFGFKWNMGWMHDTLAYLGRNMLHRKHHHGEITFSMLYNDTENFVLPLSHDEVVHGKKSLLWRMPGTRWEQFANLRLLFAYQFLHPGKKLLFMGGEFGQDHEWDHNKALDWGLLQFQEHQGVQRLVRDLNTLYRGLPALHERDCAPGGFQWIDCEDRKNSILALIRRAGDGSFAVAVLNFTAMPHHGYRVGVPAPGTYLEVLNSDASLYGGQNFGNGGAVASKPLPAHGFPQSLELTLPPLGVVVLRLG</sequence>
<dbReference type="CDD" id="cd02855">
    <property type="entry name" value="E_set_GBE_prok_N"/>
    <property type="match status" value="1"/>
</dbReference>
<dbReference type="HAMAP" id="MF_00685">
    <property type="entry name" value="GlgB"/>
    <property type="match status" value="1"/>
</dbReference>
<dbReference type="Gene3D" id="3.20.20.80">
    <property type="entry name" value="Glycosidases"/>
    <property type="match status" value="1"/>
</dbReference>
<evidence type="ECO:0000256" key="4">
    <source>
        <dbReference type="ARBA" id="ARBA00009000"/>
    </source>
</evidence>
<keyword evidence="9 10" id="KW-0119">Carbohydrate metabolism</keyword>
<dbReference type="GO" id="GO:0005978">
    <property type="term" value="P:glycogen biosynthetic process"/>
    <property type="evidence" value="ECO:0007669"/>
    <property type="project" value="UniProtKB-UniRule"/>
</dbReference>
<dbReference type="InterPro" id="IPR013780">
    <property type="entry name" value="Glyco_hydro_b"/>
</dbReference>
<keyword evidence="6 10" id="KW-0328">Glycosyltransferase</keyword>
<feature type="active site" description="Proton donor" evidence="10 11">
    <location>
        <position position="462"/>
    </location>
</feature>
<dbReference type="EMBL" id="AP027080">
    <property type="protein sequence ID" value="BDU72526.1"/>
    <property type="molecule type" value="Genomic_DNA"/>
</dbReference>
<feature type="domain" description="Glycosyl hydrolase family 13 catalytic" evidence="12">
    <location>
        <begin position="252"/>
        <end position="596"/>
    </location>
</feature>
<evidence type="ECO:0000256" key="10">
    <source>
        <dbReference type="HAMAP-Rule" id="MF_00685"/>
    </source>
</evidence>
<accession>A0AA48GVD8</accession>
<dbReference type="NCBIfam" id="NF008967">
    <property type="entry name" value="PRK12313.1"/>
    <property type="match status" value="1"/>
</dbReference>
<dbReference type="Proteomes" id="UP001238179">
    <property type="component" value="Chromosome"/>
</dbReference>
<dbReference type="PANTHER" id="PTHR43651">
    <property type="entry name" value="1,4-ALPHA-GLUCAN-BRANCHING ENZYME"/>
    <property type="match status" value="1"/>
</dbReference>
<keyword evidence="7 10" id="KW-0808">Transferase</keyword>
<dbReference type="InterPro" id="IPR037439">
    <property type="entry name" value="Branching_enzy"/>
</dbReference>
<dbReference type="RefSeq" id="WP_316415435.1">
    <property type="nucleotide sequence ID" value="NZ_AP027080.1"/>
</dbReference>
<dbReference type="GO" id="GO:0005829">
    <property type="term" value="C:cytosol"/>
    <property type="evidence" value="ECO:0007669"/>
    <property type="project" value="TreeGrafter"/>
</dbReference>
<comment type="subunit">
    <text evidence="10">Monomer.</text>
</comment>
<protein>
    <recommendedName>
        <fullName evidence="10">1,4-alpha-glucan branching enzyme GlgB</fullName>
        <ecNumber evidence="10">2.4.1.18</ecNumber>
    </recommendedName>
    <alternativeName>
        <fullName evidence="10">1,4-alpha-D-glucan:1,4-alpha-D-glucan 6-glucosyl-transferase</fullName>
    </alternativeName>
    <alternativeName>
        <fullName evidence="10">Alpha-(1-&gt;4)-glucan branching enzyme</fullName>
    </alternativeName>
    <alternativeName>
        <fullName evidence="10">Glycogen branching enzyme</fullName>
        <shortName evidence="10">BE</shortName>
    </alternativeName>
</protein>
<dbReference type="PIRSF" id="PIRSF000463">
    <property type="entry name" value="GlgB"/>
    <property type="match status" value="1"/>
</dbReference>
<dbReference type="InterPro" id="IPR006047">
    <property type="entry name" value="GH13_cat_dom"/>
</dbReference>
<evidence type="ECO:0000313" key="14">
    <source>
        <dbReference type="Proteomes" id="UP001238179"/>
    </source>
</evidence>
<dbReference type="InterPro" id="IPR004193">
    <property type="entry name" value="Glyco_hydro_13_N"/>
</dbReference>
<keyword evidence="8 10" id="KW-0320">Glycogen biosynthesis</keyword>
<dbReference type="Pfam" id="PF02922">
    <property type="entry name" value="CBM_48"/>
    <property type="match status" value="1"/>
</dbReference>
<dbReference type="InterPro" id="IPR044143">
    <property type="entry name" value="GlgB_N_E_set_prok"/>
</dbReference>
<dbReference type="FunFam" id="2.60.40.10:FF:000169">
    <property type="entry name" value="1,4-alpha-glucan branching enzyme GlgB"/>
    <property type="match status" value="1"/>
</dbReference>
<evidence type="ECO:0000259" key="12">
    <source>
        <dbReference type="SMART" id="SM00642"/>
    </source>
</evidence>
<dbReference type="NCBIfam" id="NF003811">
    <property type="entry name" value="PRK05402.1"/>
    <property type="match status" value="1"/>
</dbReference>
<evidence type="ECO:0000256" key="5">
    <source>
        <dbReference type="ARBA" id="ARBA00022600"/>
    </source>
</evidence>
<organism evidence="13 14">
    <name type="scientific">Mesoterricola silvestris</name>
    <dbReference type="NCBI Taxonomy" id="2927979"/>
    <lineage>
        <taxon>Bacteria</taxon>
        <taxon>Pseudomonadati</taxon>
        <taxon>Acidobacteriota</taxon>
        <taxon>Holophagae</taxon>
        <taxon>Holophagales</taxon>
        <taxon>Holophagaceae</taxon>
        <taxon>Mesoterricola</taxon>
    </lineage>
</organism>
<dbReference type="Gene3D" id="2.60.40.10">
    <property type="entry name" value="Immunoglobulins"/>
    <property type="match status" value="2"/>
</dbReference>
<evidence type="ECO:0000256" key="2">
    <source>
        <dbReference type="ARBA" id="ARBA00002953"/>
    </source>
</evidence>
<dbReference type="InterPro" id="IPR006407">
    <property type="entry name" value="GlgB"/>
</dbReference>
<dbReference type="Pfam" id="PF02806">
    <property type="entry name" value="Alpha-amylase_C"/>
    <property type="match status" value="1"/>
</dbReference>
<dbReference type="SMART" id="SM00642">
    <property type="entry name" value="Aamy"/>
    <property type="match status" value="1"/>
</dbReference>
<name>A0AA48GVD8_9BACT</name>
<reference evidence="14" key="1">
    <citation type="journal article" date="2023" name="Int. J. Syst. Evol. Microbiol.">
        <title>Mesoterricola silvestris gen. nov., sp. nov., Mesoterricola sediminis sp. nov., Geothrix oryzae sp. nov., Geothrix edaphica sp. nov., Geothrix rubra sp. nov., and Geothrix limicola sp. nov., six novel members of Acidobacteriota isolated from soils.</title>
        <authorList>
            <person name="Itoh H."/>
            <person name="Sugisawa Y."/>
            <person name="Mise K."/>
            <person name="Xu Z."/>
            <person name="Kuniyasu M."/>
            <person name="Ushijima N."/>
            <person name="Kawano K."/>
            <person name="Kobayashi E."/>
            <person name="Shiratori Y."/>
            <person name="Masuda Y."/>
            <person name="Senoo K."/>
        </authorList>
    </citation>
    <scope>NUCLEOTIDE SEQUENCE [LARGE SCALE GENOMIC DNA]</scope>
    <source>
        <strain evidence="14">W79</strain>
    </source>
</reference>
<keyword evidence="5 10" id="KW-0321">Glycogen metabolism</keyword>
<dbReference type="SUPFAM" id="SSF81296">
    <property type="entry name" value="E set domains"/>
    <property type="match status" value="2"/>
</dbReference>
<dbReference type="InterPro" id="IPR014756">
    <property type="entry name" value="Ig_E-set"/>
</dbReference>
<dbReference type="FunFam" id="2.60.40.1180:FF:000002">
    <property type="entry name" value="1,4-alpha-glucan branching enzyme GlgB"/>
    <property type="match status" value="1"/>
</dbReference>
<comment type="catalytic activity">
    <reaction evidence="1 10">
        <text>Transfers a segment of a (1-&gt;4)-alpha-D-glucan chain to a primary hydroxy group in a similar glucan chain.</text>
        <dbReference type="EC" id="2.4.1.18"/>
    </reaction>
</comment>
<dbReference type="GO" id="GO:0004553">
    <property type="term" value="F:hydrolase activity, hydrolyzing O-glycosyl compounds"/>
    <property type="evidence" value="ECO:0007669"/>
    <property type="project" value="InterPro"/>
</dbReference>
<dbReference type="SUPFAM" id="SSF51445">
    <property type="entry name" value="(Trans)glycosidases"/>
    <property type="match status" value="1"/>
</dbReference>
<gene>
    <name evidence="10 13" type="primary">glgB</name>
    <name evidence="13" type="ORF">METEAL_17000</name>
</gene>
<dbReference type="KEGG" id="msil:METEAL_17000"/>
<dbReference type="FunFam" id="3.20.20.80:FF:000003">
    <property type="entry name" value="1,4-alpha-glucan branching enzyme GlgB"/>
    <property type="match status" value="1"/>
</dbReference>
<evidence type="ECO:0000256" key="11">
    <source>
        <dbReference type="PIRSR" id="PIRSR000463-1"/>
    </source>
</evidence>
<comment type="similarity">
    <text evidence="4 10">Belongs to the glycosyl hydrolase 13 family. GlgB subfamily.</text>
</comment>
<dbReference type="Gene3D" id="2.60.40.1180">
    <property type="entry name" value="Golgi alpha-mannosidase II"/>
    <property type="match status" value="1"/>
</dbReference>
<evidence type="ECO:0000256" key="9">
    <source>
        <dbReference type="ARBA" id="ARBA00023277"/>
    </source>
</evidence>
<evidence type="ECO:0000256" key="7">
    <source>
        <dbReference type="ARBA" id="ARBA00022679"/>
    </source>
</evidence>
<dbReference type="NCBIfam" id="TIGR01515">
    <property type="entry name" value="branching_enzym"/>
    <property type="match status" value="1"/>
</dbReference>
<evidence type="ECO:0000256" key="3">
    <source>
        <dbReference type="ARBA" id="ARBA00004964"/>
    </source>
</evidence>
<dbReference type="GO" id="GO:0043169">
    <property type="term" value="F:cation binding"/>
    <property type="evidence" value="ECO:0007669"/>
    <property type="project" value="InterPro"/>
</dbReference>
<evidence type="ECO:0000256" key="1">
    <source>
        <dbReference type="ARBA" id="ARBA00000826"/>
    </source>
</evidence>
<dbReference type="InterPro" id="IPR054169">
    <property type="entry name" value="GlgB_N"/>
</dbReference>
<keyword evidence="14" id="KW-1185">Reference proteome</keyword>
<evidence type="ECO:0000256" key="8">
    <source>
        <dbReference type="ARBA" id="ARBA00023056"/>
    </source>
</evidence>
<proteinExistence type="inferred from homology"/>
<dbReference type="PANTHER" id="PTHR43651:SF3">
    <property type="entry name" value="1,4-ALPHA-GLUCAN-BRANCHING ENZYME"/>
    <property type="match status" value="1"/>
</dbReference>
<dbReference type="GO" id="GO:0003844">
    <property type="term" value="F:1,4-alpha-glucan branching enzyme activity"/>
    <property type="evidence" value="ECO:0007669"/>
    <property type="project" value="UniProtKB-UniRule"/>
</dbReference>
<dbReference type="SUPFAM" id="SSF51011">
    <property type="entry name" value="Glycosyl hydrolase domain"/>
    <property type="match status" value="1"/>
</dbReference>
<comment type="pathway">
    <text evidence="3 10">Glycan biosynthesis; glycogen biosynthesis.</text>
</comment>
<dbReference type="InterPro" id="IPR013783">
    <property type="entry name" value="Ig-like_fold"/>
</dbReference>
<dbReference type="CDD" id="cd11322">
    <property type="entry name" value="AmyAc_Glg_BE"/>
    <property type="match status" value="1"/>
</dbReference>
<evidence type="ECO:0000256" key="6">
    <source>
        <dbReference type="ARBA" id="ARBA00022676"/>
    </source>
</evidence>
<dbReference type="EC" id="2.4.1.18" evidence="10"/>
<dbReference type="InterPro" id="IPR006048">
    <property type="entry name" value="A-amylase/branching_C"/>
</dbReference>
<dbReference type="CDD" id="cd02688">
    <property type="entry name" value="E_set"/>
    <property type="match status" value="1"/>
</dbReference>
<feature type="active site" description="Nucleophile" evidence="10 11">
    <location>
        <position position="409"/>
    </location>
</feature>
<dbReference type="AlphaFoldDB" id="A0AA48GVD8"/>